<proteinExistence type="predicted"/>
<dbReference type="Proteomes" id="UP000060699">
    <property type="component" value="Chromosome"/>
</dbReference>
<dbReference type="InterPro" id="IPR029058">
    <property type="entry name" value="AB_hydrolase_fold"/>
</dbReference>
<dbReference type="STRING" id="76731.RD2015_716"/>
<protein>
    <submittedName>
        <fullName evidence="1">Uncharacterized protein</fullName>
    </submittedName>
</protein>
<evidence type="ECO:0000313" key="1">
    <source>
        <dbReference type="EMBL" id="ALV05212.1"/>
    </source>
</evidence>
<dbReference type="GO" id="GO:0016020">
    <property type="term" value="C:membrane"/>
    <property type="evidence" value="ECO:0007669"/>
    <property type="project" value="TreeGrafter"/>
</dbReference>
<organism evidence="1 2">
    <name type="scientific">Roseateles depolymerans</name>
    <dbReference type="NCBI Taxonomy" id="76731"/>
    <lineage>
        <taxon>Bacteria</taxon>
        <taxon>Pseudomonadati</taxon>
        <taxon>Pseudomonadota</taxon>
        <taxon>Betaproteobacteria</taxon>
        <taxon>Burkholderiales</taxon>
        <taxon>Sphaerotilaceae</taxon>
        <taxon>Roseateles</taxon>
    </lineage>
</organism>
<keyword evidence="2" id="KW-1185">Reference proteome</keyword>
<dbReference type="EMBL" id="CP013729">
    <property type="protein sequence ID" value="ALV05212.1"/>
    <property type="molecule type" value="Genomic_DNA"/>
</dbReference>
<dbReference type="PANTHER" id="PTHR43798">
    <property type="entry name" value="MONOACYLGLYCEROL LIPASE"/>
    <property type="match status" value="1"/>
</dbReference>
<dbReference type="RefSeq" id="WP_058933726.1">
    <property type="nucleotide sequence ID" value="NZ_CP013729.1"/>
</dbReference>
<name>A0A0U3MCR2_9BURK</name>
<accession>A0A0U3MCR2</accession>
<gene>
    <name evidence="1" type="ORF">RD2015_716</name>
</gene>
<sequence length="259" mass="28352">MTPTVVFLHSTGLGPFMWSPYQALPGEATVLTPFNRGYAPGDEVRRPDQVRVAEDVAALSSQLADVEGDLHLVGHSYGGLLALELARQQPDRVKSLYLYEPVVFAALRARADEIDPAAAADVRQLYSDASFFDDDVNGGDETWLQRFIDYWNGPGAWQAMGERARAAMRRVGWKMHLEVKSVSVDARPFEAYRLPMPVTLVAGERSPATAREMARLLAAELTGATLHALPGAGHMSVLDRADAVGPTMAAHFKRVLQPR</sequence>
<reference evidence="1 2" key="1">
    <citation type="submission" date="2015-12" db="EMBL/GenBank/DDBJ databases">
        <title>Complete genome of Roseateles depolymerans KCTC 42856.</title>
        <authorList>
            <person name="Kim K.M."/>
        </authorList>
    </citation>
    <scope>NUCLEOTIDE SEQUENCE [LARGE SCALE GENOMIC DNA]</scope>
    <source>
        <strain evidence="1 2">KCTC 42856</strain>
    </source>
</reference>
<evidence type="ECO:0000313" key="2">
    <source>
        <dbReference type="Proteomes" id="UP000060699"/>
    </source>
</evidence>
<dbReference type="AlphaFoldDB" id="A0A0U3MCR2"/>
<dbReference type="Gene3D" id="3.40.50.1820">
    <property type="entry name" value="alpha/beta hydrolase"/>
    <property type="match status" value="1"/>
</dbReference>
<dbReference type="KEGG" id="rdp:RD2015_716"/>
<dbReference type="InterPro" id="IPR050266">
    <property type="entry name" value="AB_hydrolase_sf"/>
</dbReference>
<dbReference type="Pfam" id="PF12697">
    <property type="entry name" value="Abhydrolase_6"/>
    <property type="match status" value="1"/>
</dbReference>
<dbReference type="PANTHER" id="PTHR43798:SF33">
    <property type="entry name" value="HYDROLASE, PUTATIVE (AFU_ORTHOLOGUE AFUA_2G14860)-RELATED"/>
    <property type="match status" value="1"/>
</dbReference>
<dbReference type="InterPro" id="IPR000073">
    <property type="entry name" value="AB_hydrolase_1"/>
</dbReference>
<dbReference type="SUPFAM" id="SSF53474">
    <property type="entry name" value="alpha/beta-Hydrolases"/>
    <property type="match status" value="1"/>
</dbReference>